<name>A0A0D3IX87_EMIH1</name>
<reference evidence="2" key="1">
    <citation type="journal article" date="2013" name="Nature">
        <title>Pan genome of the phytoplankton Emiliania underpins its global distribution.</title>
        <authorList>
            <person name="Read B.A."/>
            <person name="Kegel J."/>
            <person name="Klute M.J."/>
            <person name="Kuo A."/>
            <person name="Lefebvre S.C."/>
            <person name="Maumus F."/>
            <person name="Mayer C."/>
            <person name="Miller J."/>
            <person name="Monier A."/>
            <person name="Salamov A."/>
            <person name="Young J."/>
            <person name="Aguilar M."/>
            <person name="Claverie J.M."/>
            <person name="Frickenhaus S."/>
            <person name="Gonzalez K."/>
            <person name="Herman E.K."/>
            <person name="Lin Y.C."/>
            <person name="Napier J."/>
            <person name="Ogata H."/>
            <person name="Sarno A.F."/>
            <person name="Shmutz J."/>
            <person name="Schroeder D."/>
            <person name="de Vargas C."/>
            <person name="Verret F."/>
            <person name="von Dassow P."/>
            <person name="Valentin K."/>
            <person name="Van de Peer Y."/>
            <person name="Wheeler G."/>
            <person name="Dacks J.B."/>
            <person name="Delwiche C.F."/>
            <person name="Dyhrman S.T."/>
            <person name="Glockner G."/>
            <person name="John U."/>
            <person name="Richards T."/>
            <person name="Worden A.Z."/>
            <person name="Zhang X."/>
            <person name="Grigoriev I.V."/>
            <person name="Allen A.E."/>
            <person name="Bidle K."/>
            <person name="Borodovsky M."/>
            <person name="Bowler C."/>
            <person name="Brownlee C."/>
            <person name="Cock J.M."/>
            <person name="Elias M."/>
            <person name="Gladyshev V.N."/>
            <person name="Groth M."/>
            <person name="Guda C."/>
            <person name="Hadaegh A."/>
            <person name="Iglesias-Rodriguez M.D."/>
            <person name="Jenkins J."/>
            <person name="Jones B.M."/>
            <person name="Lawson T."/>
            <person name="Leese F."/>
            <person name="Lindquist E."/>
            <person name="Lobanov A."/>
            <person name="Lomsadze A."/>
            <person name="Malik S.B."/>
            <person name="Marsh M.E."/>
            <person name="Mackinder L."/>
            <person name="Mock T."/>
            <person name="Mueller-Roeber B."/>
            <person name="Pagarete A."/>
            <person name="Parker M."/>
            <person name="Probert I."/>
            <person name="Quesneville H."/>
            <person name="Raines C."/>
            <person name="Rensing S.A."/>
            <person name="Riano-Pachon D.M."/>
            <person name="Richier S."/>
            <person name="Rokitta S."/>
            <person name="Shiraiwa Y."/>
            <person name="Soanes D.M."/>
            <person name="van der Giezen M."/>
            <person name="Wahlund T.M."/>
            <person name="Williams B."/>
            <person name="Wilson W."/>
            <person name="Wolfe G."/>
            <person name="Wurch L.L."/>
        </authorList>
    </citation>
    <scope>NUCLEOTIDE SEQUENCE</scope>
</reference>
<dbReference type="AlphaFoldDB" id="A0A0D3IX87"/>
<sequence>MLPEEDTARRRLDFCLRCIDAAAQVRDCWAVAFGDAHSADSRVVAAGYDNGDVKLLDLVAGKLRFETNVSNGVCG</sequence>
<dbReference type="Proteomes" id="UP000013827">
    <property type="component" value="Unassembled WGS sequence"/>
</dbReference>
<evidence type="ECO:0000313" key="2">
    <source>
        <dbReference type="Proteomes" id="UP000013827"/>
    </source>
</evidence>
<organism evidence="1 2">
    <name type="scientific">Emiliania huxleyi (strain CCMP1516)</name>
    <dbReference type="NCBI Taxonomy" id="280463"/>
    <lineage>
        <taxon>Eukaryota</taxon>
        <taxon>Haptista</taxon>
        <taxon>Haptophyta</taxon>
        <taxon>Prymnesiophyceae</taxon>
        <taxon>Isochrysidales</taxon>
        <taxon>Noelaerhabdaceae</taxon>
        <taxon>Emiliania</taxon>
    </lineage>
</organism>
<dbReference type="RefSeq" id="XP_005768301.1">
    <property type="nucleotide sequence ID" value="XM_005768244.1"/>
</dbReference>
<dbReference type="STRING" id="2903.R1C1B3"/>
<dbReference type="PaxDb" id="2903-EOD15872"/>
<dbReference type="KEGG" id="ehx:EMIHUDRAFT_245476"/>
<dbReference type="EnsemblProtists" id="EOD15872">
    <property type="protein sequence ID" value="EOD15872"/>
    <property type="gene ID" value="EMIHUDRAFT_245476"/>
</dbReference>
<accession>A0A0D3IX87</accession>
<keyword evidence="2" id="KW-1185">Reference proteome</keyword>
<dbReference type="Gene3D" id="2.130.10.10">
    <property type="entry name" value="YVTN repeat-like/Quinoprotein amine dehydrogenase"/>
    <property type="match status" value="1"/>
</dbReference>
<proteinExistence type="predicted"/>
<reference evidence="1" key="2">
    <citation type="submission" date="2024-10" db="UniProtKB">
        <authorList>
            <consortium name="EnsemblProtists"/>
        </authorList>
    </citation>
    <scope>IDENTIFICATION</scope>
</reference>
<dbReference type="InterPro" id="IPR015943">
    <property type="entry name" value="WD40/YVTN_repeat-like_dom_sf"/>
</dbReference>
<evidence type="ECO:0000313" key="1">
    <source>
        <dbReference type="EnsemblProtists" id="EOD15872"/>
    </source>
</evidence>
<dbReference type="HOGENOM" id="CLU_2678593_0_0_1"/>
<dbReference type="GeneID" id="17262019"/>
<protein>
    <submittedName>
        <fullName evidence="1">Uncharacterized protein</fullName>
    </submittedName>
</protein>